<evidence type="ECO:0000313" key="3">
    <source>
        <dbReference type="Proteomes" id="UP001241926"/>
    </source>
</evidence>
<feature type="non-terminal residue" evidence="2">
    <location>
        <position position="1"/>
    </location>
</feature>
<dbReference type="InterPro" id="IPR020843">
    <property type="entry name" value="ER"/>
</dbReference>
<proteinExistence type="predicted"/>
<comment type="caution">
    <text evidence="2">The sequence shown here is derived from an EMBL/GenBank/DDBJ whole genome shotgun (WGS) entry which is preliminary data.</text>
</comment>
<dbReference type="Pfam" id="PF13602">
    <property type="entry name" value="ADH_zinc_N_2"/>
    <property type="match status" value="1"/>
</dbReference>
<dbReference type="Gene3D" id="3.90.180.10">
    <property type="entry name" value="Medium-chain alcohol dehydrogenases, catalytic domain"/>
    <property type="match status" value="1"/>
</dbReference>
<name>A0ABT7JEZ1_9ACTN</name>
<evidence type="ECO:0000259" key="1">
    <source>
        <dbReference type="SMART" id="SM00829"/>
    </source>
</evidence>
<protein>
    <submittedName>
        <fullName evidence="2">Zinc-binding dehydrogenase</fullName>
    </submittedName>
</protein>
<dbReference type="Proteomes" id="UP001241926">
    <property type="component" value="Unassembled WGS sequence"/>
</dbReference>
<organism evidence="2 3">
    <name type="scientific">Streptomyces fuscus</name>
    <dbReference type="NCBI Taxonomy" id="3048495"/>
    <lineage>
        <taxon>Bacteria</taxon>
        <taxon>Bacillati</taxon>
        <taxon>Actinomycetota</taxon>
        <taxon>Actinomycetes</taxon>
        <taxon>Kitasatosporales</taxon>
        <taxon>Streptomycetaceae</taxon>
        <taxon>Streptomyces</taxon>
    </lineage>
</organism>
<dbReference type="RefSeq" id="WP_285437386.1">
    <property type="nucleotide sequence ID" value="NZ_JASJUS010000197.1"/>
</dbReference>
<dbReference type="EMBL" id="JASJUS010000197">
    <property type="protein sequence ID" value="MDL2082337.1"/>
    <property type="molecule type" value="Genomic_DNA"/>
</dbReference>
<feature type="non-terminal residue" evidence="2">
    <location>
        <position position="196"/>
    </location>
</feature>
<dbReference type="InterPro" id="IPR036291">
    <property type="entry name" value="NAD(P)-bd_dom_sf"/>
</dbReference>
<dbReference type="SMART" id="SM00829">
    <property type="entry name" value="PKS_ER"/>
    <property type="match status" value="1"/>
</dbReference>
<dbReference type="SUPFAM" id="SSF51735">
    <property type="entry name" value="NAD(P)-binding Rossmann-fold domains"/>
    <property type="match status" value="1"/>
</dbReference>
<feature type="domain" description="Enoyl reductase (ER)" evidence="1">
    <location>
        <begin position="8"/>
        <end position="196"/>
    </location>
</feature>
<accession>A0ABT7JEZ1</accession>
<gene>
    <name evidence="2" type="ORF">QNN03_38665</name>
</gene>
<reference evidence="2 3" key="1">
    <citation type="submission" date="2023-05" db="EMBL/GenBank/DDBJ databases">
        <title>Streptomyces fuscus sp. nov., a brown-black pigment producing actinomyces isolated from dry sand of Sea duck farm.</title>
        <authorList>
            <person name="Xie J."/>
            <person name="Shen N."/>
        </authorList>
    </citation>
    <scope>NUCLEOTIDE SEQUENCE [LARGE SCALE GENOMIC DNA]</scope>
    <source>
        <strain evidence="2 3">GXMU-J15</strain>
    </source>
</reference>
<evidence type="ECO:0000313" key="2">
    <source>
        <dbReference type="EMBL" id="MDL2082337.1"/>
    </source>
</evidence>
<sequence length="196" mass="21329">DVDIEKFTNVLNVIFELKPAVNDTHLAAPWLAVIAKAIAAFSKLAPIMCLQKLHTVIPIVTSYLSSDSQDIYSSASQCLIAIITQAVPDDFILDPPAVGFREAFAGRRVDVVLNSLAREFVDASLELLAPQGRFVEMGRTALRDPEELTRANPGMTYAPVELGEAGPERMGEILRTVVGLFEAGVLEPLPVRAWDV</sequence>
<keyword evidence="3" id="KW-1185">Reference proteome</keyword>